<dbReference type="GO" id="GO:0004169">
    <property type="term" value="F:dolichyl-phosphate-mannose-protein mannosyltransferase activity"/>
    <property type="evidence" value="ECO:0007669"/>
    <property type="project" value="UniProtKB-UniRule"/>
</dbReference>
<evidence type="ECO:0000256" key="1">
    <source>
        <dbReference type="ARBA" id="ARBA00004477"/>
    </source>
</evidence>
<dbReference type="EC" id="2.4.1.109" evidence="4 15"/>
<evidence type="ECO:0000256" key="16">
    <source>
        <dbReference type="SAM" id="MobiDB-lite"/>
    </source>
</evidence>
<keyword evidence="10 15" id="KW-1133">Transmembrane helix</keyword>
<comment type="similarity">
    <text evidence="3 15">Belongs to the glycosyltransferase 39 family.</text>
</comment>
<feature type="transmembrane region" description="Helical" evidence="15">
    <location>
        <begin position="715"/>
        <end position="736"/>
    </location>
</feature>
<dbReference type="Pfam" id="PF02366">
    <property type="entry name" value="PMT"/>
    <property type="match status" value="1"/>
</dbReference>
<feature type="transmembrane region" description="Helical" evidence="15">
    <location>
        <begin position="166"/>
        <end position="183"/>
    </location>
</feature>
<evidence type="ECO:0000256" key="14">
    <source>
        <dbReference type="ARBA" id="ARBA00045102"/>
    </source>
</evidence>
<keyword evidence="9 15" id="KW-0256">Endoplasmic reticulum</keyword>
<feature type="transmembrane region" description="Helical" evidence="15">
    <location>
        <begin position="682"/>
        <end position="703"/>
    </location>
</feature>
<evidence type="ECO:0000256" key="9">
    <source>
        <dbReference type="ARBA" id="ARBA00022824"/>
    </source>
</evidence>
<proteinExistence type="inferred from homology"/>
<evidence type="ECO:0000256" key="13">
    <source>
        <dbReference type="ARBA" id="ARBA00045085"/>
    </source>
</evidence>
<evidence type="ECO:0000256" key="6">
    <source>
        <dbReference type="ARBA" id="ARBA00022679"/>
    </source>
</evidence>
<comment type="catalytic activity">
    <reaction evidence="13 15">
        <text>a di-trans,poly-cis-dolichyl beta-D-mannosyl phosphate + L-threonyl-[protein] = 3-O-(alpha-D-mannosyl)-L-threonyl-[protein] + a di-trans,poly-cis-dolichyl phosphate + H(+)</text>
        <dbReference type="Rhea" id="RHEA:53396"/>
        <dbReference type="Rhea" id="RHEA-COMP:11060"/>
        <dbReference type="Rhea" id="RHEA-COMP:13547"/>
        <dbReference type="Rhea" id="RHEA-COMP:19498"/>
        <dbReference type="Rhea" id="RHEA-COMP:19501"/>
        <dbReference type="ChEBI" id="CHEBI:15378"/>
        <dbReference type="ChEBI" id="CHEBI:30013"/>
        <dbReference type="ChEBI" id="CHEBI:57683"/>
        <dbReference type="ChEBI" id="CHEBI:58211"/>
        <dbReference type="ChEBI" id="CHEBI:137323"/>
        <dbReference type="EC" id="2.4.1.109"/>
    </reaction>
</comment>
<evidence type="ECO:0000256" key="4">
    <source>
        <dbReference type="ARBA" id="ARBA00012839"/>
    </source>
</evidence>
<organism evidence="18 19">
    <name type="scientific">Xylaria bambusicola</name>
    <dbReference type="NCBI Taxonomy" id="326684"/>
    <lineage>
        <taxon>Eukaryota</taxon>
        <taxon>Fungi</taxon>
        <taxon>Dikarya</taxon>
        <taxon>Ascomycota</taxon>
        <taxon>Pezizomycotina</taxon>
        <taxon>Sordariomycetes</taxon>
        <taxon>Xylariomycetidae</taxon>
        <taxon>Xylariales</taxon>
        <taxon>Xylariaceae</taxon>
        <taxon>Xylaria</taxon>
    </lineage>
</organism>
<feature type="region of interest" description="Disordered" evidence="16">
    <location>
        <begin position="780"/>
        <end position="816"/>
    </location>
</feature>
<evidence type="ECO:0000256" key="12">
    <source>
        <dbReference type="ARBA" id="ARBA00023180"/>
    </source>
</evidence>
<feature type="domain" description="MIR" evidence="17">
    <location>
        <begin position="333"/>
        <end position="387"/>
    </location>
</feature>
<protein>
    <recommendedName>
        <fullName evidence="4 15">Dolichyl-phosphate-mannose--protein mannosyltransferase</fullName>
        <ecNumber evidence="4 15">2.4.1.109</ecNumber>
    </recommendedName>
</protein>
<feature type="transmembrane region" description="Helical" evidence="15">
    <location>
        <begin position="52"/>
        <end position="68"/>
    </location>
</feature>
<feature type="transmembrane region" description="Helical" evidence="15">
    <location>
        <begin position="223"/>
        <end position="242"/>
    </location>
</feature>
<keyword evidence="12" id="KW-0325">Glycoprotein</keyword>
<dbReference type="PROSITE" id="PS50919">
    <property type="entry name" value="MIR"/>
    <property type="match status" value="3"/>
</dbReference>
<keyword evidence="5 15" id="KW-0328">Glycosyltransferase</keyword>
<keyword evidence="19" id="KW-1185">Reference proteome</keyword>
<dbReference type="FunFam" id="2.80.10.50:FF:000034">
    <property type="entry name" value="Dolichyl-phosphate-mannose-protein mannosyltransferase 1"/>
    <property type="match status" value="1"/>
</dbReference>
<evidence type="ECO:0000256" key="5">
    <source>
        <dbReference type="ARBA" id="ARBA00022676"/>
    </source>
</evidence>
<comment type="subcellular location">
    <subcellularLocation>
        <location evidence="1 15">Endoplasmic reticulum membrane</location>
        <topology evidence="1 15">Multi-pass membrane protein</topology>
    </subcellularLocation>
</comment>
<evidence type="ECO:0000259" key="17">
    <source>
        <dbReference type="PROSITE" id="PS50919"/>
    </source>
</evidence>
<dbReference type="SUPFAM" id="SSF82109">
    <property type="entry name" value="MIR domain"/>
    <property type="match status" value="1"/>
</dbReference>
<comment type="catalytic activity">
    <reaction evidence="14 15">
        <text>a di-trans,poly-cis-dolichyl beta-D-mannosyl phosphate + L-seryl-[protein] = 3-O-(alpha-D-mannosyl)-L-seryl-[protein] + a di-trans,poly-cis-dolichyl phosphate + H(+)</text>
        <dbReference type="Rhea" id="RHEA:17377"/>
        <dbReference type="Rhea" id="RHEA-COMP:9863"/>
        <dbReference type="Rhea" id="RHEA-COMP:13546"/>
        <dbReference type="Rhea" id="RHEA-COMP:19498"/>
        <dbReference type="Rhea" id="RHEA-COMP:19501"/>
        <dbReference type="ChEBI" id="CHEBI:15378"/>
        <dbReference type="ChEBI" id="CHEBI:29999"/>
        <dbReference type="ChEBI" id="CHEBI:57683"/>
        <dbReference type="ChEBI" id="CHEBI:58211"/>
        <dbReference type="ChEBI" id="CHEBI:137321"/>
        <dbReference type="EC" id="2.4.1.109"/>
    </reaction>
</comment>
<feature type="transmembrane region" description="Helical" evidence="15">
    <location>
        <begin position="99"/>
        <end position="117"/>
    </location>
</feature>
<dbReference type="InterPro" id="IPR003342">
    <property type="entry name" value="ArnT-like_N"/>
</dbReference>
<keyword evidence="11 15" id="KW-0472">Membrane</keyword>
<dbReference type="PANTHER" id="PTHR10050">
    <property type="entry name" value="DOLICHYL-PHOSPHATE-MANNOSE--PROTEIN MANNOSYLTRANSFERASE"/>
    <property type="match status" value="1"/>
</dbReference>
<dbReference type="Proteomes" id="UP001305414">
    <property type="component" value="Unassembled WGS sequence"/>
</dbReference>
<dbReference type="CDD" id="cd23283">
    <property type="entry name" value="beta-trefoil_MIR_PMT1-like"/>
    <property type="match status" value="1"/>
</dbReference>
<feature type="transmembrane region" description="Helical" evidence="15">
    <location>
        <begin position="611"/>
        <end position="632"/>
    </location>
</feature>
<evidence type="ECO:0000313" key="19">
    <source>
        <dbReference type="Proteomes" id="UP001305414"/>
    </source>
</evidence>
<feature type="domain" description="MIR" evidence="17">
    <location>
        <begin position="481"/>
        <end position="537"/>
    </location>
</feature>
<comment type="caution">
    <text evidence="18">The sequence shown here is derived from an EMBL/GenBank/DDBJ whole genome shotgun (WGS) entry which is preliminary data.</text>
</comment>
<dbReference type="AlphaFoldDB" id="A0AAN7UZN9"/>
<evidence type="ECO:0000256" key="7">
    <source>
        <dbReference type="ARBA" id="ARBA00022692"/>
    </source>
</evidence>
<reference evidence="18 19" key="1">
    <citation type="submission" date="2023-10" db="EMBL/GenBank/DDBJ databases">
        <title>Draft genome sequence of Xylaria bambusicola isolate GMP-LS, the root and basal stem rot pathogen of sugarcane in Indonesia.</title>
        <authorList>
            <person name="Selvaraj P."/>
            <person name="Muralishankar V."/>
            <person name="Muruganantham S."/>
            <person name="Sp S."/>
            <person name="Haryani S."/>
            <person name="Lau K.J.X."/>
            <person name="Naqvi N.I."/>
        </authorList>
    </citation>
    <scope>NUCLEOTIDE SEQUENCE [LARGE SCALE GENOMIC DNA]</scope>
    <source>
        <strain evidence="18">GMP-LS</strain>
    </source>
</reference>
<evidence type="ECO:0000256" key="2">
    <source>
        <dbReference type="ARBA" id="ARBA00004922"/>
    </source>
</evidence>
<dbReference type="Pfam" id="PF16192">
    <property type="entry name" value="PMT_4TMC"/>
    <property type="match status" value="1"/>
</dbReference>
<feature type="transmembrane region" description="Helical" evidence="15">
    <location>
        <begin position="280"/>
        <end position="304"/>
    </location>
</feature>
<dbReference type="InterPro" id="IPR036300">
    <property type="entry name" value="MIR_dom_sf"/>
</dbReference>
<name>A0AAN7UZN9_9PEZI</name>
<keyword evidence="7 15" id="KW-0812">Transmembrane</keyword>
<evidence type="ECO:0000256" key="11">
    <source>
        <dbReference type="ARBA" id="ARBA00023136"/>
    </source>
</evidence>
<feature type="compositionally biased region" description="Basic and acidic residues" evidence="16">
    <location>
        <begin position="889"/>
        <end position="917"/>
    </location>
</feature>
<dbReference type="SMART" id="SM00472">
    <property type="entry name" value="MIR"/>
    <property type="match status" value="3"/>
</dbReference>
<feature type="region of interest" description="Disordered" evidence="16">
    <location>
        <begin position="870"/>
        <end position="929"/>
    </location>
</feature>
<comment type="pathway">
    <text evidence="2 15">Protein modification; protein glycosylation.</text>
</comment>
<gene>
    <name evidence="18" type="ORF">RRF57_011413</name>
</gene>
<evidence type="ECO:0000256" key="3">
    <source>
        <dbReference type="ARBA" id="ARBA00007222"/>
    </source>
</evidence>
<evidence type="ECO:0000256" key="15">
    <source>
        <dbReference type="RuleBase" id="RU367007"/>
    </source>
</evidence>
<feature type="transmembrane region" description="Helical" evidence="15">
    <location>
        <begin position="189"/>
        <end position="211"/>
    </location>
</feature>
<evidence type="ECO:0000256" key="10">
    <source>
        <dbReference type="ARBA" id="ARBA00022989"/>
    </source>
</evidence>
<keyword evidence="6 15" id="KW-0808">Transferase</keyword>
<feature type="transmembrane region" description="Helical" evidence="15">
    <location>
        <begin position="248"/>
        <end position="268"/>
    </location>
</feature>
<feature type="domain" description="MIR" evidence="17">
    <location>
        <begin position="412"/>
        <end position="471"/>
    </location>
</feature>
<dbReference type="PANTHER" id="PTHR10050:SF50">
    <property type="entry name" value="DOLICHYL-PHOSPHATE-MANNOSE--PROTEIN MANNOSYLTRANSFERASE 1-RELATED"/>
    <property type="match status" value="1"/>
</dbReference>
<dbReference type="EMBL" id="JAWHQM010000057">
    <property type="protein sequence ID" value="KAK5635701.1"/>
    <property type="molecule type" value="Genomic_DNA"/>
</dbReference>
<dbReference type="InterPro" id="IPR027005">
    <property type="entry name" value="PMT-like"/>
</dbReference>
<comment type="function">
    <text evidence="15">Transfers mannose from Dol-P-mannose to Ser or Thr residues on proteins.</text>
</comment>
<feature type="transmembrane region" description="Helical" evidence="15">
    <location>
        <begin position="653"/>
        <end position="670"/>
    </location>
</feature>
<sequence length="929" mass="103991">MYSNAAKPLTPTGVPPANSKTLAPIQTKKFHDDYTSDGVEDNDVFLLPISDYQVMILVTIIGAIVRLFRIYQPTSVVFDEVHFGGFATKYIKGKFFMDVHPPLAKMLIALAGWLAGFDGSFDFKEIGKDYLEPNVPYVAMRLFPAICGILLVPITFLTLKAVGCRTATAALGSSLIVFENGLLTQARLILLDSPLVVATAFTALAFTSFTNQHEQGPTKAFDISWWFWLVMTGLGLGITVSIKWVGLFTIAWVGSLTLVQLWVLLGDTKTVTMRIFAKHFLARAFCLIIIPVSFYMAMFAIHFVCLSNPGDGDGFMSSEFQATLNNKGMQDVPADVAFGSRVSIRHVNTQGGYLHSHPLMYPGGSQQQQVTLYPHKDENNIWLMENQTQPLDANGVEINGTHVWDNVQNITENYIKNGDVIRLYHLPTHRRLHSHDVRPPVSEQEWQNEVSAYGYEGFPGDANDLFRVEIVKKQSASGEARERLRTLQTKFRLVHIMTGCVLFSHKVKLPEWASEQQEVTCAKGGTIPNSLWYIESNMHPALPSDAEKVNYVDPGFFGKFWELQKVMWKTNAGLVESHAWDSRPESWPILRRGINFWGKNHRQIYLIGNPIIWWSSTLAIVTYLLIKGIAVLRWQRNYDDYSNTTFKRFDFEVGTWVLGWAFHYFPFFLMGRQLFLHHYFPALFFAVLAFCQVFDFITARFAIPGVRENPTVNKVGVVAILAVTAVVFALYAPLAYGNAWTKSECQRVKLFDTWDWDCNTFLESYDAYAAINTNPIPSSQPAAVDKGKGAPAAANDKDNGVISGAPKFEPQGQKVVAREEKVEYRDQDGNLLNEEQVKALEGKVEFKTKYETRTRVIDADGNEVLMSPDELANVGVAPPHPDVEGANQETKKGPVVDDAPKEASSSKDGEKEAERKAPKPASEGNEATL</sequence>
<dbReference type="GO" id="GO:0031502">
    <property type="term" value="C:dolichyl-phosphate-mannose-protein mannosyltransferase complex"/>
    <property type="evidence" value="ECO:0007669"/>
    <property type="project" value="UniProtKB-ARBA"/>
</dbReference>
<dbReference type="Pfam" id="PF02815">
    <property type="entry name" value="MIR"/>
    <property type="match status" value="1"/>
</dbReference>
<dbReference type="InterPro" id="IPR016093">
    <property type="entry name" value="MIR_motif"/>
</dbReference>
<accession>A0AAN7UZN9</accession>
<evidence type="ECO:0000313" key="18">
    <source>
        <dbReference type="EMBL" id="KAK5635701.1"/>
    </source>
</evidence>
<keyword evidence="8" id="KW-0677">Repeat</keyword>
<dbReference type="InterPro" id="IPR032421">
    <property type="entry name" value="PMT_4TMC"/>
</dbReference>
<feature type="transmembrane region" description="Helical" evidence="15">
    <location>
        <begin position="137"/>
        <end position="159"/>
    </location>
</feature>
<evidence type="ECO:0000256" key="8">
    <source>
        <dbReference type="ARBA" id="ARBA00022737"/>
    </source>
</evidence>
<dbReference type="Gene3D" id="2.80.10.50">
    <property type="match status" value="1"/>
</dbReference>